<reference evidence="10" key="1">
    <citation type="journal article" date="2023" name="Mol. Phylogenet. Evol.">
        <title>Genome-scale phylogeny and comparative genomics of the fungal order Sordariales.</title>
        <authorList>
            <person name="Hensen N."/>
            <person name="Bonometti L."/>
            <person name="Westerberg I."/>
            <person name="Brannstrom I.O."/>
            <person name="Guillou S."/>
            <person name="Cros-Aarteil S."/>
            <person name="Calhoun S."/>
            <person name="Haridas S."/>
            <person name="Kuo A."/>
            <person name="Mondo S."/>
            <person name="Pangilinan J."/>
            <person name="Riley R."/>
            <person name="LaButti K."/>
            <person name="Andreopoulos B."/>
            <person name="Lipzen A."/>
            <person name="Chen C."/>
            <person name="Yan M."/>
            <person name="Daum C."/>
            <person name="Ng V."/>
            <person name="Clum A."/>
            <person name="Steindorff A."/>
            <person name="Ohm R.A."/>
            <person name="Martin F."/>
            <person name="Silar P."/>
            <person name="Natvig D.O."/>
            <person name="Lalanne C."/>
            <person name="Gautier V."/>
            <person name="Ament-Velasquez S.L."/>
            <person name="Kruys A."/>
            <person name="Hutchinson M.I."/>
            <person name="Powell A.J."/>
            <person name="Barry K."/>
            <person name="Miller A.N."/>
            <person name="Grigoriev I.V."/>
            <person name="Debuchy R."/>
            <person name="Gladieux P."/>
            <person name="Hiltunen Thoren M."/>
            <person name="Johannesson H."/>
        </authorList>
    </citation>
    <scope>NUCLEOTIDE SEQUENCE</scope>
    <source>
        <strain evidence="10">CBS 333.67</strain>
    </source>
</reference>
<dbReference type="RefSeq" id="XP_062719730.1">
    <property type="nucleotide sequence ID" value="XM_062870445.1"/>
</dbReference>
<dbReference type="Pfam" id="PF00026">
    <property type="entry name" value="Asp"/>
    <property type="match status" value="1"/>
</dbReference>
<proteinExistence type="inferred from homology"/>
<keyword evidence="8" id="KW-0732">Signal</keyword>
<feature type="chain" id="PRO_5042547779" evidence="8">
    <location>
        <begin position="21"/>
        <end position="431"/>
    </location>
</feature>
<keyword evidence="2 7" id="KW-0645">Protease</keyword>
<keyword evidence="3 7" id="KW-0064">Aspartyl protease</keyword>
<dbReference type="InterPro" id="IPR034163">
    <property type="entry name" value="Aspergillopepsin-like_cat_dom"/>
</dbReference>
<keyword evidence="6" id="KW-1015">Disulfide bond</keyword>
<evidence type="ECO:0000256" key="3">
    <source>
        <dbReference type="ARBA" id="ARBA00022750"/>
    </source>
</evidence>
<name>A0AAJ0M001_9PEZI</name>
<dbReference type="CDD" id="cd06097">
    <property type="entry name" value="Aspergillopepsin_like"/>
    <property type="match status" value="1"/>
</dbReference>
<feature type="signal peptide" evidence="8">
    <location>
        <begin position="1"/>
        <end position="20"/>
    </location>
</feature>
<sequence length="431" mass="45110">MIVTNLVLTAALAALGLASALPPKIGTTDVGNGGEGASLGSGRATFKQTRNPRYRFNGARAVYRTYLKYGVPVPEDIIHAVKYTDALQHGAQLEERDTGRAAAVPIDDVDIAYITPVTIGTPPQTLQLDFDTGSSDLWVFSSHTPASQVRGQQIYSPNKSSTAKLLEGHTWSITYGDGSASRGNVYIDNFTVGGLSVAQQAVQTAQQVSSSFTSETNIDGLLGLGFSTLNTVSPKSQLTFFDNAKATLDSPVFAVDLKAQAAGTYDFGFIDKAKYTGDITYVPVNTDPGYWTFTSSGYAVGSGGSFSAQSIVGIADTGTSLVYLPTAIVTAYYRQVAGATNSRNYGGYVFPCSSALPSFTFGVGAARFTIPSSYVSYSPVSSGSATCFGGLQSSSGLGINIWGDVALKAAYVVFNGANPPTIGWANKKLSA</sequence>
<dbReference type="AlphaFoldDB" id="A0AAJ0M001"/>
<dbReference type="GeneID" id="87889274"/>
<feature type="domain" description="Peptidase A1" evidence="9">
    <location>
        <begin position="113"/>
        <end position="425"/>
    </location>
</feature>
<evidence type="ECO:0000256" key="4">
    <source>
        <dbReference type="ARBA" id="ARBA00022801"/>
    </source>
</evidence>
<dbReference type="EMBL" id="JAUDZG010000005">
    <property type="protein sequence ID" value="KAK3303950.1"/>
    <property type="molecule type" value="Genomic_DNA"/>
</dbReference>
<dbReference type="Gene3D" id="2.40.70.10">
    <property type="entry name" value="Acid Proteases"/>
    <property type="match status" value="2"/>
</dbReference>
<evidence type="ECO:0000259" key="9">
    <source>
        <dbReference type="PROSITE" id="PS51767"/>
    </source>
</evidence>
<dbReference type="PANTHER" id="PTHR47966:SF2">
    <property type="entry name" value="ASPERGILLOPEPSIN-1-RELATED"/>
    <property type="match status" value="1"/>
</dbReference>
<accession>A0AAJ0M001</accession>
<protein>
    <submittedName>
        <fullName evidence="10">Aspartic peptidase domain-containing protein</fullName>
    </submittedName>
</protein>
<dbReference type="InterPro" id="IPR001461">
    <property type="entry name" value="Aspartic_peptidase_A1"/>
</dbReference>
<dbReference type="InterPro" id="IPR033121">
    <property type="entry name" value="PEPTIDASE_A1"/>
</dbReference>
<evidence type="ECO:0000256" key="2">
    <source>
        <dbReference type="ARBA" id="ARBA00022670"/>
    </source>
</evidence>
<dbReference type="PROSITE" id="PS00141">
    <property type="entry name" value="ASP_PROTEASE"/>
    <property type="match status" value="2"/>
</dbReference>
<evidence type="ECO:0000256" key="7">
    <source>
        <dbReference type="RuleBase" id="RU000454"/>
    </source>
</evidence>
<dbReference type="FunFam" id="2.40.70.10:FF:000024">
    <property type="entry name" value="Endothiapepsin"/>
    <property type="match status" value="1"/>
</dbReference>
<evidence type="ECO:0000256" key="1">
    <source>
        <dbReference type="ARBA" id="ARBA00007447"/>
    </source>
</evidence>
<dbReference type="GO" id="GO:0006508">
    <property type="term" value="P:proteolysis"/>
    <property type="evidence" value="ECO:0007669"/>
    <property type="project" value="UniProtKB-KW"/>
</dbReference>
<comment type="similarity">
    <text evidence="1 7">Belongs to the peptidase A1 family.</text>
</comment>
<feature type="active site" evidence="5">
    <location>
        <position position="131"/>
    </location>
</feature>
<dbReference type="InterPro" id="IPR021109">
    <property type="entry name" value="Peptidase_aspartic_dom_sf"/>
</dbReference>
<comment type="caution">
    <text evidence="10">The sequence shown here is derived from an EMBL/GenBank/DDBJ whole genome shotgun (WGS) entry which is preliminary data.</text>
</comment>
<feature type="disulfide bond" evidence="6">
    <location>
        <begin position="352"/>
        <end position="387"/>
    </location>
</feature>
<evidence type="ECO:0000256" key="6">
    <source>
        <dbReference type="PIRSR" id="PIRSR601461-2"/>
    </source>
</evidence>
<dbReference type="GO" id="GO:0004190">
    <property type="term" value="F:aspartic-type endopeptidase activity"/>
    <property type="evidence" value="ECO:0007669"/>
    <property type="project" value="UniProtKB-KW"/>
</dbReference>
<dbReference type="SUPFAM" id="SSF50630">
    <property type="entry name" value="Acid proteases"/>
    <property type="match status" value="1"/>
</dbReference>
<evidence type="ECO:0000256" key="5">
    <source>
        <dbReference type="PIRSR" id="PIRSR601461-1"/>
    </source>
</evidence>
<evidence type="ECO:0000256" key="8">
    <source>
        <dbReference type="SAM" id="SignalP"/>
    </source>
</evidence>
<keyword evidence="11" id="KW-1185">Reference proteome</keyword>
<dbReference type="Proteomes" id="UP001273166">
    <property type="component" value="Unassembled WGS sequence"/>
</dbReference>
<feature type="active site" evidence="5">
    <location>
        <position position="316"/>
    </location>
</feature>
<dbReference type="PROSITE" id="PS51767">
    <property type="entry name" value="PEPTIDASE_A1"/>
    <property type="match status" value="1"/>
</dbReference>
<evidence type="ECO:0000313" key="10">
    <source>
        <dbReference type="EMBL" id="KAK3303950.1"/>
    </source>
</evidence>
<dbReference type="PRINTS" id="PR00792">
    <property type="entry name" value="PEPSIN"/>
</dbReference>
<dbReference type="FunFam" id="2.40.70.10:FF:000026">
    <property type="entry name" value="Endothiapepsin"/>
    <property type="match status" value="1"/>
</dbReference>
<dbReference type="InterPro" id="IPR001969">
    <property type="entry name" value="Aspartic_peptidase_AS"/>
</dbReference>
<keyword evidence="4 7" id="KW-0378">Hydrolase</keyword>
<reference evidence="10" key="2">
    <citation type="submission" date="2023-06" db="EMBL/GenBank/DDBJ databases">
        <authorList>
            <consortium name="Lawrence Berkeley National Laboratory"/>
            <person name="Mondo S.J."/>
            <person name="Hensen N."/>
            <person name="Bonometti L."/>
            <person name="Westerberg I."/>
            <person name="Brannstrom I.O."/>
            <person name="Guillou S."/>
            <person name="Cros-Aarteil S."/>
            <person name="Calhoun S."/>
            <person name="Haridas S."/>
            <person name="Kuo A."/>
            <person name="Pangilinan J."/>
            <person name="Riley R."/>
            <person name="Labutti K."/>
            <person name="Andreopoulos B."/>
            <person name="Lipzen A."/>
            <person name="Chen C."/>
            <person name="Yanf M."/>
            <person name="Daum C."/>
            <person name="Ng V."/>
            <person name="Clum A."/>
            <person name="Steindorff A."/>
            <person name="Ohm R."/>
            <person name="Martin F."/>
            <person name="Silar P."/>
            <person name="Natvig D."/>
            <person name="Lalanne C."/>
            <person name="Gautier V."/>
            <person name="Ament-Velasquez S.L."/>
            <person name="Kruys A."/>
            <person name="Hutchinson M.I."/>
            <person name="Powell A.J."/>
            <person name="Barry K."/>
            <person name="Miller A.N."/>
            <person name="Grigoriev I.V."/>
            <person name="Debuchy R."/>
            <person name="Gladieux P."/>
            <person name="Thoren M.H."/>
            <person name="Johannesson H."/>
        </authorList>
    </citation>
    <scope>NUCLEOTIDE SEQUENCE</scope>
    <source>
        <strain evidence="10">CBS 333.67</strain>
    </source>
</reference>
<organism evidence="10 11">
    <name type="scientific">Chaetomium strumarium</name>
    <dbReference type="NCBI Taxonomy" id="1170767"/>
    <lineage>
        <taxon>Eukaryota</taxon>
        <taxon>Fungi</taxon>
        <taxon>Dikarya</taxon>
        <taxon>Ascomycota</taxon>
        <taxon>Pezizomycotina</taxon>
        <taxon>Sordariomycetes</taxon>
        <taxon>Sordariomycetidae</taxon>
        <taxon>Sordariales</taxon>
        <taxon>Chaetomiaceae</taxon>
        <taxon>Chaetomium</taxon>
    </lineage>
</organism>
<evidence type="ECO:0000313" key="11">
    <source>
        <dbReference type="Proteomes" id="UP001273166"/>
    </source>
</evidence>
<dbReference type="PANTHER" id="PTHR47966">
    <property type="entry name" value="BETA-SITE APP-CLEAVING ENZYME, ISOFORM A-RELATED"/>
    <property type="match status" value="1"/>
</dbReference>
<gene>
    <name evidence="10" type="ORF">B0T15DRAFT_557374</name>
</gene>